<dbReference type="Pfam" id="PF11227">
    <property type="entry name" value="DUF3025"/>
    <property type="match status" value="1"/>
</dbReference>
<dbReference type="OrthoDB" id="5292474at2"/>
<reference evidence="2 4" key="2">
    <citation type="submission" date="2019-03" db="EMBL/GenBank/DDBJ databases">
        <title>Genomic Encyclopedia of Archaeal and Bacterial Type Strains, Phase II (KMG-II): from individual species to whole genera.</title>
        <authorList>
            <person name="Goeker M."/>
        </authorList>
    </citation>
    <scope>NUCLEOTIDE SEQUENCE [LARGE SCALE GENOMIC DNA]</scope>
    <source>
        <strain evidence="2 4">DSM 15594</strain>
    </source>
</reference>
<reference evidence="1 3" key="1">
    <citation type="submission" date="2017-08" db="EMBL/GenBank/DDBJ databases">
        <title>Draft Genome Sequence of the Marine Bacterium Oceanimonas baumannii ATCC 700832.</title>
        <authorList>
            <person name="Mcclelland W.D."/>
            <person name="Brennan M.A."/>
            <person name="Trachtenberg A.M."/>
            <person name="Maclea K.S."/>
        </authorList>
    </citation>
    <scope>NUCLEOTIDE SEQUENCE [LARGE SCALE GENOMIC DNA]</scope>
    <source>
        <strain evidence="1 3">ATCC 700832</strain>
    </source>
</reference>
<dbReference type="InterPro" id="IPR021390">
    <property type="entry name" value="DUF3025"/>
</dbReference>
<comment type="caution">
    <text evidence="1">The sequence shown here is derived from an EMBL/GenBank/DDBJ whole genome shotgun (WGS) entry which is preliminary data.</text>
</comment>
<dbReference type="EMBL" id="NQJF01000008">
    <property type="protein sequence ID" value="OYD23977.1"/>
    <property type="molecule type" value="Genomic_DNA"/>
</dbReference>
<accession>A0A235CIX2</accession>
<evidence type="ECO:0000313" key="1">
    <source>
        <dbReference type="EMBL" id="OYD23977.1"/>
    </source>
</evidence>
<evidence type="ECO:0008006" key="5">
    <source>
        <dbReference type="Google" id="ProtNLM"/>
    </source>
</evidence>
<dbReference type="RefSeq" id="WP_094278536.1">
    <property type="nucleotide sequence ID" value="NZ_NQJF01000008.1"/>
</dbReference>
<sequence>MSWDPDFTTRNAILGQLAGLMHFEQTGWPRLACLNKQLATDLPVRFIDDDSFTALNCYYEEAVADGQVPTRPANWHDFFGAVIWHLFPRTKVLLNQWHMEHIQEFGARQRTPRRDRITHFDECGLVLAVPKGDEMETLLVNHQWHSLFLEYRHHWGRHWQPFIFGHALYEQALHPFIGLTAKAVVVTMPADFFAQPRAAQYALLDQQLCTQLAQQTLFDHPRPLRPLPLLGIPGWWPANESPAFYDNTDYFRPRRQG</sequence>
<gene>
    <name evidence="1" type="ORF">B6S09_11015</name>
    <name evidence="2" type="ORF">LY04_02041</name>
</gene>
<evidence type="ECO:0000313" key="4">
    <source>
        <dbReference type="Proteomes" id="UP000295058"/>
    </source>
</evidence>
<evidence type="ECO:0000313" key="3">
    <source>
        <dbReference type="Proteomes" id="UP000243640"/>
    </source>
</evidence>
<organism evidence="1 3">
    <name type="scientific">Oceanimonas baumannii</name>
    <dbReference type="NCBI Taxonomy" id="129578"/>
    <lineage>
        <taxon>Bacteria</taxon>
        <taxon>Pseudomonadati</taxon>
        <taxon>Pseudomonadota</taxon>
        <taxon>Gammaproteobacteria</taxon>
        <taxon>Aeromonadales</taxon>
        <taxon>Aeromonadaceae</taxon>
        <taxon>Oceanimonas</taxon>
    </lineage>
</organism>
<dbReference type="Proteomes" id="UP000243640">
    <property type="component" value="Unassembled WGS sequence"/>
</dbReference>
<name>A0A235CIX2_9GAMM</name>
<dbReference type="AlphaFoldDB" id="A0A235CIX2"/>
<protein>
    <recommendedName>
        <fullName evidence="5">DUF3025 domain-containing protein</fullName>
    </recommendedName>
</protein>
<keyword evidence="4" id="KW-1185">Reference proteome</keyword>
<dbReference type="Proteomes" id="UP000295058">
    <property type="component" value="Unassembled WGS sequence"/>
</dbReference>
<dbReference type="EMBL" id="SODO01000007">
    <property type="protein sequence ID" value="TDW58689.1"/>
    <property type="molecule type" value="Genomic_DNA"/>
</dbReference>
<proteinExistence type="predicted"/>
<evidence type="ECO:0000313" key="2">
    <source>
        <dbReference type="EMBL" id="TDW58689.1"/>
    </source>
</evidence>